<feature type="transmembrane region" description="Helical" evidence="1">
    <location>
        <begin position="26"/>
        <end position="46"/>
    </location>
</feature>
<keyword evidence="1" id="KW-0812">Transmembrane</keyword>
<name>A0A7C6AGU0_UNCW3</name>
<protein>
    <submittedName>
        <fullName evidence="2">Uncharacterized protein</fullName>
    </submittedName>
</protein>
<keyword evidence="1" id="KW-0472">Membrane</keyword>
<sequence>MVTILAFIVFSQSNLNDSIIEIKPHYLMDGMIGVIGGMVGFGALTYTPAAFLAGTKNGGINFPGEVGYIMGYTLGIPIGATSFIHYNPFNRYRSQKAFKSALKYSLLGAQIGLGFLLIGSNISRDAKYWVGAFILTIPIAGAIKGYHSAPFKLQEEIGPAKGTMREINYSTLAVHIKIIEFKLR</sequence>
<feature type="transmembrane region" description="Helical" evidence="1">
    <location>
        <begin position="101"/>
        <end position="122"/>
    </location>
</feature>
<gene>
    <name evidence="2" type="ORF">ENV70_06690</name>
</gene>
<reference evidence="2" key="1">
    <citation type="journal article" date="2020" name="mSystems">
        <title>Genome- and Community-Level Interaction Insights into Carbon Utilization and Element Cycling Functions of Hydrothermarchaeota in Hydrothermal Sediment.</title>
        <authorList>
            <person name="Zhou Z."/>
            <person name="Liu Y."/>
            <person name="Xu W."/>
            <person name="Pan J."/>
            <person name="Luo Z.H."/>
            <person name="Li M."/>
        </authorList>
    </citation>
    <scope>NUCLEOTIDE SEQUENCE [LARGE SCALE GENOMIC DNA]</scope>
    <source>
        <strain evidence="2">SpSt-783</strain>
    </source>
</reference>
<feature type="transmembrane region" description="Helical" evidence="1">
    <location>
        <begin position="66"/>
        <end position="89"/>
    </location>
</feature>
<proteinExistence type="predicted"/>
<evidence type="ECO:0000313" key="2">
    <source>
        <dbReference type="EMBL" id="HHS63279.1"/>
    </source>
</evidence>
<evidence type="ECO:0000256" key="1">
    <source>
        <dbReference type="SAM" id="Phobius"/>
    </source>
</evidence>
<dbReference type="EMBL" id="DTHJ01000135">
    <property type="protein sequence ID" value="HHS63279.1"/>
    <property type="molecule type" value="Genomic_DNA"/>
</dbReference>
<dbReference type="AlphaFoldDB" id="A0A7C6AGU0"/>
<keyword evidence="1" id="KW-1133">Transmembrane helix</keyword>
<organism evidence="2">
    <name type="scientific">candidate division WOR-3 bacterium</name>
    <dbReference type="NCBI Taxonomy" id="2052148"/>
    <lineage>
        <taxon>Bacteria</taxon>
        <taxon>Bacteria division WOR-3</taxon>
    </lineage>
</organism>
<comment type="caution">
    <text evidence="2">The sequence shown here is derived from an EMBL/GenBank/DDBJ whole genome shotgun (WGS) entry which is preliminary data.</text>
</comment>
<feature type="transmembrane region" description="Helical" evidence="1">
    <location>
        <begin position="128"/>
        <end position="146"/>
    </location>
</feature>
<accession>A0A7C6AGU0</accession>